<reference evidence="6 7" key="1">
    <citation type="submission" date="2019-03" db="EMBL/GenBank/DDBJ databases">
        <title>Genomic Encyclopedia of Type Strains, Phase IV (KMG-IV): sequencing the most valuable type-strain genomes for metagenomic binning, comparative biology and taxonomic classification.</title>
        <authorList>
            <person name="Goeker M."/>
        </authorList>
    </citation>
    <scope>NUCLEOTIDE SEQUENCE [LARGE SCALE GENOMIC DNA]</scope>
    <source>
        <strain evidence="6 7">DSM 7445</strain>
    </source>
</reference>
<dbReference type="InterPro" id="IPR012334">
    <property type="entry name" value="Pectin_lyas_fold"/>
</dbReference>
<dbReference type="AlphaFoldDB" id="A0A4R3I0C1"/>
<proteinExistence type="predicted"/>
<evidence type="ECO:0000259" key="5">
    <source>
        <dbReference type="SMART" id="SM00912"/>
    </source>
</evidence>
<dbReference type="NCBIfam" id="TIGR01901">
    <property type="entry name" value="adhes_NPXG"/>
    <property type="match status" value="1"/>
</dbReference>
<dbReference type="Proteomes" id="UP000295382">
    <property type="component" value="Unassembled WGS sequence"/>
</dbReference>
<evidence type="ECO:0000256" key="1">
    <source>
        <dbReference type="ARBA" id="ARBA00004613"/>
    </source>
</evidence>
<name>A0A4R3I0C1_PAULE</name>
<dbReference type="SUPFAM" id="SSF51126">
    <property type="entry name" value="Pectin lyase-like"/>
    <property type="match status" value="1"/>
</dbReference>
<comment type="caution">
    <text evidence="6">The sequence shown here is derived from an EMBL/GenBank/DDBJ whole genome shotgun (WGS) entry which is preliminary data.</text>
</comment>
<feature type="region of interest" description="Disordered" evidence="4">
    <location>
        <begin position="1115"/>
        <end position="1152"/>
    </location>
</feature>
<dbReference type="EMBL" id="SLZQ01000001">
    <property type="protein sequence ID" value="TCS39127.1"/>
    <property type="molecule type" value="Genomic_DNA"/>
</dbReference>
<sequence length="1152" mass="116831">MKAVTREQEMKKNVIKHGCGKSLMPAGLRRKLLPVLIAGCFGAGHVWANPTGAQVVNGQVSIASQGNVLTVTNSPGAIINWQSFSIGQGELTRFVQQGASSTVLNRIVGQDPSQILGALQSNGRVFLINPNGILFGQGAQVNVAGLVASTLNISNEDFLAGRMKFQAGDKAGNLQNQGSITTPNGGQIYLVAPNVENSGILTSPKGEVVLAAGQSVHLVDSANPDLHVVVSAPENQALNLGQVVAESGKIGVYGALIKQRGLVSADSAVVGENGKIVFKASKDALLEAGSRTSATGAGTGGTVHVLGERVGLSGDAKIDVSGQTGGGTALVGGDYQGQNAEVTNARQTYFGRDAEIRADATAQGNGGKVILWADETTRAYGNISARGGEQGGNGGFVEVSGKQNLAFDARVDTRAPKGSAGMTLLDPDTLTIVNGNGGADDTAYSSANGSIVWDVPPGADYTVSEAALESMSATSHVTLQANGDIRLQNLADNELSFAQVAGYTVAFDSRNGNIVFMDSNDRIVTNGGHVTMWAGAGGINIGGITTKGGDVSLFANGGDLTTGVIDTSSNIGNGGSVNFNSTGNMAVGAINTSSATNYGGAIDLNSGGGMALGSIGNIDAYGGEGRGNVTLYSYGDIKLLNGNKIRSLKLELNAENGIHDGAGGAMNVDISILNATNWSSGDIRIRNGNTSTLVVDPESSGLAQYAPGGNISLETAGDLTISRNVYTSGGNIDLRSGGLLTNEAMITTTGLSSGGSEGIDMPPSVPSTVGGSISLTASKMMLRRPVDHDSGMEVARPINAGNGKVTLASTAGTAIHLGTSSELDYAVGALELSADELSQINASRLIVGSGTSGDITIMSSLLSSEGGTLEGITSGLVLKSAGSITQQAGALIGTSALEAVGSSVNLMEANHTGVVSGKATTGDFQYHTINHLAVSTVQDVAGIHAKNAVRLVSDSNASISQNSGSSISAVQLALQTPGAVTLNDAGNAVGMVAADTSLGGIGVGGFSMMNSGSLQVGGPIFGLSGITTNNQDVNLYVPSGFAITVLSPINAGTATIIRNEGGAITFGGAVSIPSQNPIWNQVVNNTSTNVIVNASSSIMQFVDDSSPIYSAMNMQSNQQEKRRAVDNAAEQSADQVKSGESKNDVAPKLYCN</sequence>
<keyword evidence="7" id="KW-1185">Reference proteome</keyword>
<dbReference type="InterPro" id="IPR008638">
    <property type="entry name" value="FhaB/CdiA-like_TPS"/>
</dbReference>
<dbReference type="InterPro" id="IPR050909">
    <property type="entry name" value="Bact_Autotransporter_VF"/>
</dbReference>
<evidence type="ECO:0000313" key="6">
    <source>
        <dbReference type="EMBL" id="TCS39127.1"/>
    </source>
</evidence>
<dbReference type="InterPro" id="IPR011050">
    <property type="entry name" value="Pectin_lyase_fold/virulence"/>
</dbReference>
<comment type="subcellular location">
    <subcellularLocation>
        <location evidence="1">Secreted</location>
    </subcellularLocation>
</comment>
<gene>
    <name evidence="6" type="ORF">EDC30_10178</name>
</gene>
<keyword evidence="3" id="KW-0732">Signal</keyword>
<evidence type="ECO:0000256" key="2">
    <source>
        <dbReference type="ARBA" id="ARBA00022525"/>
    </source>
</evidence>
<organism evidence="6 7">
    <name type="scientific">Paucimonas lemoignei</name>
    <name type="common">Pseudomonas lemoignei</name>
    <dbReference type="NCBI Taxonomy" id="29443"/>
    <lineage>
        <taxon>Bacteria</taxon>
        <taxon>Pseudomonadati</taxon>
        <taxon>Pseudomonadota</taxon>
        <taxon>Betaproteobacteria</taxon>
        <taxon>Burkholderiales</taxon>
        <taxon>Burkholderiaceae</taxon>
        <taxon>Paucimonas</taxon>
    </lineage>
</organism>
<evidence type="ECO:0000256" key="4">
    <source>
        <dbReference type="SAM" id="MobiDB-lite"/>
    </source>
</evidence>
<dbReference type="SMART" id="SM00912">
    <property type="entry name" value="Haemagg_act"/>
    <property type="match status" value="1"/>
</dbReference>
<protein>
    <submittedName>
        <fullName evidence="6">Filamentous hemagglutinin family protein</fullName>
    </submittedName>
</protein>
<dbReference type="Gene3D" id="2.160.20.10">
    <property type="entry name" value="Single-stranded right-handed beta-helix, Pectin lyase-like"/>
    <property type="match status" value="1"/>
</dbReference>
<dbReference type="PANTHER" id="PTHR12338">
    <property type="entry name" value="AUTOTRANSPORTER"/>
    <property type="match status" value="1"/>
</dbReference>
<evidence type="ECO:0000313" key="7">
    <source>
        <dbReference type="Proteomes" id="UP000295382"/>
    </source>
</evidence>
<dbReference type="GO" id="GO:0005576">
    <property type="term" value="C:extracellular region"/>
    <property type="evidence" value="ECO:0007669"/>
    <property type="project" value="UniProtKB-SubCell"/>
</dbReference>
<feature type="domain" description="Filamentous haemagglutinin FhaB/tRNA nuclease CdiA-like TPS" evidence="5">
    <location>
        <begin position="46"/>
        <end position="157"/>
    </location>
</feature>
<evidence type="ECO:0000256" key="3">
    <source>
        <dbReference type="ARBA" id="ARBA00022729"/>
    </source>
</evidence>
<dbReference type="Pfam" id="PF05860">
    <property type="entry name" value="TPS"/>
    <property type="match status" value="1"/>
</dbReference>
<accession>A0A4R3I0C1</accession>
<keyword evidence="2" id="KW-0964">Secreted</keyword>
<dbReference type="PANTHER" id="PTHR12338:SF8">
    <property type="entry name" value="HEME_HEMOPEXIN-BINDING PROTEIN"/>
    <property type="match status" value="1"/>
</dbReference>